<dbReference type="Proteomes" id="UP001075354">
    <property type="component" value="Chromosome 4"/>
</dbReference>
<feature type="compositionally biased region" description="Pro residues" evidence="1">
    <location>
        <begin position="63"/>
        <end position="76"/>
    </location>
</feature>
<evidence type="ECO:0000313" key="4">
    <source>
        <dbReference type="Proteomes" id="UP001075354"/>
    </source>
</evidence>
<feature type="domain" description="Death" evidence="2">
    <location>
        <begin position="87"/>
        <end position="175"/>
    </location>
</feature>
<proteinExistence type="predicted"/>
<evidence type="ECO:0000313" key="3">
    <source>
        <dbReference type="EMBL" id="KAJ1528715.1"/>
    </source>
</evidence>
<accession>A0AAV7XTI7</accession>
<dbReference type="SUPFAM" id="SSF47986">
    <property type="entry name" value="DEATH domain"/>
    <property type="match status" value="1"/>
</dbReference>
<keyword evidence="4" id="KW-1185">Reference proteome</keyword>
<sequence length="179" mass="20706">MIDRFREVILSKRRSSSIHNFEELVSILVTRDFVDPFNKSTWGRLDDVCKKIAERSFIRPQPTAAPEPQPPPPPVGNTPQHESSVVPGEVVNFLSTRISFSWRNFARGLKVSGSDIDRIDSMCGTNNSECVKQVLLHYEKIMPWTSDSRNIIEDIYRSLKLLRKDYLIDEFNNLTKMHR</sequence>
<reference evidence="3" key="1">
    <citation type="submission" date="2022-12" db="EMBL/GenBank/DDBJ databases">
        <title>Chromosome-level genome assembly of the bean flower thrips Megalurothrips usitatus.</title>
        <authorList>
            <person name="Ma L."/>
            <person name="Liu Q."/>
            <person name="Li H."/>
            <person name="Cai W."/>
        </authorList>
    </citation>
    <scope>NUCLEOTIDE SEQUENCE</scope>
    <source>
        <strain evidence="3">Cailab_2022a</strain>
    </source>
</reference>
<dbReference type="InterPro" id="IPR000488">
    <property type="entry name" value="Death_dom"/>
</dbReference>
<evidence type="ECO:0000256" key="1">
    <source>
        <dbReference type="SAM" id="MobiDB-lite"/>
    </source>
</evidence>
<evidence type="ECO:0000259" key="2">
    <source>
        <dbReference type="PROSITE" id="PS50017"/>
    </source>
</evidence>
<gene>
    <name evidence="3" type="ORF">ONE63_007108</name>
</gene>
<dbReference type="AlphaFoldDB" id="A0AAV7XTI7"/>
<comment type="caution">
    <text evidence="3">The sequence shown here is derived from an EMBL/GenBank/DDBJ whole genome shotgun (WGS) entry which is preliminary data.</text>
</comment>
<protein>
    <recommendedName>
        <fullName evidence="2">Death domain-containing protein</fullName>
    </recommendedName>
</protein>
<feature type="region of interest" description="Disordered" evidence="1">
    <location>
        <begin position="59"/>
        <end position="83"/>
    </location>
</feature>
<dbReference type="Gene3D" id="1.10.533.10">
    <property type="entry name" value="Death Domain, Fas"/>
    <property type="match status" value="1"/>
</dbReference>
<dbReference type="EMBL" id="JAPTSV010000004">
    <property type="protein sequence ID" value="KAJ1528715.1"/>
    <property type="molecule type" value="Genomic_DNA"/>
</dbReference>
<dbReference type="InterPro" id="IPR011029">
    <property type="entry name" value="DEATH-like_dom_sf"/>
</dbReference>
<dbReference type="PROSITE" id="PS50017">
    <property type="entry name" value="DEATH_DOMAIN"/>
    <property type="match status" value="1"/>
</dbReference>
<name>A0AAV7XTI7_9NEOP</name>
<dbReference type="CDD" id="cd01670">
    <property type="entry name" value="Death"/>
    <property type="match status" value="1"/>
</dbReference>
<organism evidence="3 4">
    <name type="scientific">Megalurothrips usitatus</name>
    <name type="common">bean blossom thrips</name>
    <dbReference type="NCBI Taxonomy" id="439358"/>
    <lineage>
        <taxon>Eukaryota</taxon>
        <taxon>Metazoa</taxon>
        <taxon>Ecdysozoa</taxon>
        <taxon>Arthropoda</taxon>
        <taxon>Hexapoda</taxon>
        <taxon>Insecta</taxon>
        <taxon>Pterygota</taxon>
        <taxon>Neoptera</taxon>
        <taxon>Paraneoptera</taxon>
        <taxon>Thysanoptera</taxon>
        <taxon>Terebrantia</taxon>
        <taxon>Thripoidea</taxon>
        <taxon>Thripidae</taxon>
        <taxon>Megalurothrips</taxon>
    </lineage>
</organism>
<dbReference type="GO" id="GO:0007165">
    <property type="term" value="P:signal transduction"/>
    <property type="evidence" value="ECO:0007669"/>
    <property type="project" value="InterPro"/>
</dbReference>